<proteinExistence type="predicted"/>
<comment type="caution">
    <text evidence="1">The sequence shown here is derived from an EMBL/GenBank/DDBJ whole genome shotgun (WGS) entry which is preliminary data.</text>
</comment>
<dbReference type="Pfam" id="PF18759">
    <property type="entry name" value="Plavaka"/>
    <property type="match status" value="1"/>
</dbReference>
<dbReference type="OrthoDB" id="2418900at2759"/>
<protein>
    <submittedName>
        <fullName evidence="1">Uncharacterized protein</fullName>
    </submittedName>
</protein>
<evidence type="ECO:0000313" key="2">
    <source>
        <dbReference type="Proteomes" id="UP000183567"/>
    </source>
</evidence>
<dbReference type="STRING" id="180088.A0A1J8Q8J2"/>
<dbReference type="InterPro" id="IPR041078">
    <property type="entry name" value="Plavaka"/>
</dbReference>
<sequence length="154" mass="17308">MWTGDWWHTVQDLLPEGTTVAPVIISTDKTQLMQFSGNKSAYPVYLTLGNIPHALRRKPSQQACILIAYLLVSKTVGEELTKKQKSSRIQQLFHDSMHIVLEPLKQPGKKGMEVVFGDGRVHMVHPILACYVTDYPEQCLVGEEVEGGVHRGRQ</sequence>
<accession>A0A1J8Q8J2</accession>
<reference evidence="1 2" key="1">
    <citation type="submission" date="2016-03" db="EMBL/GenBank/DDBJ databases">
        <title>Comparative genomics of the ectomycorrhizal sister species Rhizopogon vinicolor and Rhizopogon vesiculosus (Basidiomycota: Boletales) reveals a divergence of the mating type B locus.</title>
        <authorList>
            <person name="Mujic A.B."/>
            <person name="Kuo A."/>
            <person name="Tritt A."/>
            <person name="Lipzen A."/>
            <person name="Chen C."/>
            <person name="Johnson J."/>
            <person name="Sharma A."/>
            <person name="Barry K."/>
            <person name="Grigoriev I.V."/>
            <person name="Spatafora J.W."/>
        </authorList>
    </citation>
    <scope>NUCLEOTIDE SEQUENCE [LARGE SCALE GENOMIC DNA]</scope>
    <source>
        <strain evidence="1 2">AM-OR11-056</strain>
    </source>
</reference>
<name>A0A1J8Q8J2_9AGAM</name>
<evidence type="ECO:0000313" key="1">
    <source>
        <dbReference type="EMBL" id="OJA08036.1"/>
    </source>
</evidence>
<dbReference type="AlphaFoldDB" id="A0A1J8Q8J2"/>
<dbReference type="Proteomes" id="UP000183567">
    <property type="component" value="Unassembled WGS sequence"/>
</dbReference>
<organism evidence="1 2">
    <name type="scientific">Rhizopogon vesiculosus</name>
    <dbReference type="NCBI Taxonomy" id="180088"/>
    <lineage>
        <taxon>Eukaryota</taxon>
        <taxon>Fungi</taxon>
        <taxon>Dikarya</taxon>
        <taxon>Basidiomycota</taxon>
        <taxon>Agaricomycotina</taxon>
        <taxon>Agaricomycetes</taxon>
        <taxon>Agaricomycetidae</taxon>
        <taxon>Boletales</taxon>
        <taxon>Suillineae</taxon>
        <taxon>Rhizopogonaceae</taxon>
        <taxon>Rhizopogon</taxon>
    </lineage>
</organism>
<gene>
    <name evidence="1" type="ORF">AZE42_12446</name>
</gene>
<dbReference type="EMBL" id="LVVM01006460">
    <property type="protein sequence ID" value="OJA08036.1"/>
    <property type="molecule type" value="Genomic_DNA"/>
</dbReference>
<keyword evidence="2" id="KW-1185">Reference proteome</keyword>